<dbReference type="InterPro" id="IPR020846">
    <property type="entry name" value="MFS_dom"/>
</dbReference>
<comment type="similarity">
    <text evidence="2">Belongs to the major facilitator superfamily. Sugar transporter (TC 2.A.1.1) family.</text>
</comment>
<dbReference type="GO" id="GO:0016020">
    <property type="term" value="C:membrane"/>
    <property type="evidence" value="ECO:0007669"/>
    <property type="project" value="UniProtKB-SubCell"/>
</dbReference>
<protein>
    <recommendedName>
        <fullName evidence="8">Major facilitator superfamily (MFS) profile domain-containing protein</fullName>
    </recommendedName>
</protein>
<feature type="transmembrane region" description="Helical" evidence="7">
    <location>
        <begin position="116"/>
        <end position="133"/>
    </location>
</feature>
<dbReference type="OrthoDB" id="6612291at2759"/>
<dbReference type="PANTHER" id="PTHR48022">
    <property type="entry name" value="PLASTIDIC GLUCOSE TRANSPORTER 4"/>
    <property type="match status" value="1"/>
</dbReference>
<feature type="transmembrane region" description="Helical" evidence="7">
    <location>
        <begin position="438"/>
        <end position="457"/>
    </location>
</feature>
<feature type="transmembrane region" description="Helical" evidence="7">
    <location>
        <begin position="338"/>
        <end position="361"/>
    </location>
</feature>
<dbReference type="InterPro" id="IPR005828">
    <property type="entry name" value="MFS_sugar_transport-like"/>
</dbReference>
<dbReference type="PANTHER" id="PTHR48022:SF2">
    <property type="entry name" value="PLASTIDIC GLUCOSE TRANSPORTER 4"/>
    <property type="match status" value="1"/>
</dbReference>
<accession>A0A2S6CK58</accession>
<keyword evidence="6 7" id="KW-0472">Membrane</keyword>
<feature type="transmembrane region" description="Helical" evidence="7">
    <location>
        <begin position="86"/>
        <end position="104"/>
    </location>
</feature>
<evidence type="ECO:0000313" key="10">
    <source>
        <dbReference type="Proteomes" id="UP000237631"/>
    </source>
</evidence>
<sequence>MGLLEKFIPKEDRFAALLLYGMIFSTCFNGYDAGIMTVILADEQFTTYYNIDADRQGLVATIPWAATGLAQLFVGGMLASWLGRIWALRISILFMCLGVVVQVVPNTYAVLTVGRLMTGLGFGCVYIASNLYVAECSPRKLRGSFVGTVSQFGYQLGTLIAFWAGYGMSFHKSPYNIAWRVSNLIQIPIGLMFVVLTYWYPESPRWVLSKHPDDSSRALNILARLRSGSPLEPRIQAEFHEMVASHSYLVSKGSETGYTALLRNPAMRKRLAYGFYAMALQQFGGIAALTMYATLIYKSLGWDDGSQALAINGIQAVLQLFIVLVNTFTVDKFGRRQLLIAGFTVQCIALLILSSLTTSFPANDNKAAAVVEIAMFFIVGLTYCWSNGPIPPAIASEIFPQHVRDKGFGLSLLGQTICLMALTQPWPTFNDEVGPKSYWLLFSLNVVALLSVITILPETKGISLERMDRIFGQADAVEGGEQEDGKEVQEMEVKGFEQANISGDIEKDSNFAGGEAGALKMSFGRRLLDKTIKAYTNAPEDVWFSRDINNQQLQHWMIIIKYHKIELVREAENSYRLHHEYERGWTPQIEKDKPITKTRGHRGNGLGCWVLCGIGWCHSTDLVVDKYISAKCAEHLPTKRFTWKQCQQFLREIEDMVIHKRDDQNWNFFWNNTDVRRQTVDQLPAPDVFRQPQTMAQASNNSGPDINMFNKYQSSFLAVQQQNAAMNNQLMQNQQGPGY</sequence>
<reference evidence="10" key="1">
    <citation type="journal article" date="2017" name="bioRxiv">
        <title>Conservation of a gene cluster reveals novel cercosporin biosynthetic mechanisms and extends production to the genus Colletotrichum.</title>
        <authorList>
            <person name="de Jonge R."/>
            <person name="Ebert M.K."/>
            <person name="Huitt-Roehl C.R."/>
            <person name="Pal P."/>
            <person name="Suttle J.C."/>
            <person name="Spanner R.E."/>
            <person name="Neubauer J.D."/>
            <person name="Jurick W.M.II."/>
            <person name="Stott K.A."/>
            <person name="Secor G.A."/>
            <person name="Thomma B.P.H.J."/>
            <person name="Van de Peer Y."/>
            <person name="Townsend C.A."/>
            <person name="Bolton M.D."/>
        </authorList>
    </citation>
    <scope>NUCLEOTIDE SEQUENCE [LARGE SCALE GENOMIC DNA]</scope>
    <source>
        <strain evidence="10">CBS538.71</strain>
    </source>
</reference>
<feature type="transmembrane region" description="Helical" evidence="7">
    <location>
        <begin position="367"/>
        <end position="386"/>
    </location>
</feature>
<evidence type="ECO:0000313" key="9">
    <source>
        <dbReference type="EMBL" id="PPJ60100.1"/>
    </source>
</evidence>
<dbReference type="Pfam" id="PF00083">
    <property type="entry name" value="Sugar_tr"/>
    <property type="match status" value="1"/>
</dbReference>
<dbReference type="InterPro" id="IPR050360">
    <property type="entry name" value="MFS_Sugar_Transporters"/>
</dbReference>
<name>A0A2S6CK58_9PEZI</name>
<evidence type="ECO:0000256" key="5">
    <source>
        <dbReference type="ARBA" id="ARBA00022989"/>
    </source>
</evidence>
<comment type="subcellular location">
    <subcellularLocation>
        <location evidence="1">Membrane</location>
        <topology evidence="1">Multi-pass membrane protein</topology>
    </subcellularLocation>
</comment>
<evidence type="ECO:0000256" key="6">
    <source>
        <dbReference type="ARBA" id="ARBA00023136"/>
    </source>
</evidence>
<feature type="domain" description="Major facilitator superfamily (MFS) profile" evidence="8">
    <location>
        <begin position="18"/>
        <end position="460"/>
    </location>
</feature>
<dbReference type="InterPro" id="IPR003663">
    <property type="entry name" value="Sugar/inositol_transpt"/>
</dbReference>
<gene>
    <name evidence="9" type="ORF">CBER1_03107</name>
</gene>
<evidence type="ECO:0000256" key="1">
    <source>
        <dbReference type="ARBA" id="ARBA00004141"/>
    </source>
</evidence>
<evidence type="ECO:0000259" key="8">
    <source>
        <dbReference type="PROSITE" id="PS50850"/>
    </source>
</evidence>
<dbReference type="AlphaFoldDB" id="A0A2S6CK58"/>
<comment type="caution">
    <text evidence="9">The sequence shown here is derived from an EMBL/GenBank/DDBJ whole genome shotgun (WGS) entry which is preliminary data.</text>
</comment>
<dbReference type="InterPro" id="IPR005829">
    <property type="entry name" value="Sugar_transporter_CS"/>
</dbReference>
<dbReference type="Proteomes" id="UP000237631">
    <property type="component" value="Unassembled WGS sequence"/>
</dbReference>
<feature type="transmembrane region" description="Helical" evidence="7">
    <location>
        <begin position="14"/>
        <end position="41"/>
    </location>
</feature>
<keyword evidence="4 7" id="KW-0812">Transmembrane</keyword>
<dbReference type="NCBIfam" id="TIGR00879">
    <property type="entry name" value="SP"/>
    <property type="match status" value="1"/>
</dbReference>
<evidence type="ECO:0000256" key="2">
    <source>
        <dbReference type="ARBA" id="ARBA00010992"/>
    </source>
</evidence>
<evidence type="ECO:0000256" key="3">
    <source>
        <dbReference type="ARBA" id="ARBA00022448"/>
    </source>
</evidence>
<dbReference type="EMBL" id="PNEN01000313">
    <property type="protein sequence ID" value="PPJ60100.1"/>
    <property type="molecule type" value="Genomic_DNA"/>
</dbReference>
<feature type="transmembrane region" description="Helical" evidence="7">
    <location>
        <begin position="273"/>
        <end position="297"/>
    </location>
</feature>
<dbReference type="GO" id="GO:0005351">
    <property type="term" value="F:carbohydrate:proton symporter activity"/>
    <property type="evidence" value="ECO:0007669"/>
    <property type="project" value="TreeGrafter"/>
</dbReference>
<feature type="transmembrane region" description="Helical" evidence="7">
    <location>
        <begin position="177"/>
        <end position="200"/>
    </location>
</feature>
<keyword evidence="5 7" id="KW-1133">Transmembrane helix</keyword>
<proteinExistence type="inferred from homology"/>
<dbReference type="InterPro" id="IPR036259">
    <property type="entry name" value="MFS_trans_sf"/>
</dbReference>
<dbReference type="Gene3D" id="1.20.1250.20">
    <property type="entry name" value="MFS general substrate transporter like domains"/>
    <property type="match status" value="1"/>
</dbReference>
<organism evidence="9 10">
    <name type="scientific">Cercospora berteroae</name>
    <dbReference type="NCBI Taxonomy" id="357750"/>
    <lineage>
        <taxon>Eukaryota</taxon>
        <taxon>Fungi</taxon>
        <taxon>Dikarya</taxon>
        <taxon>Ascomycota</taxon>
        <taxon>Pezizomycotina</taxon>
        <taxon>Dothideomycetes</taxon>
        <taxon>Dothideomycetidae</taxon>
        <taxon>Mycosphaerellales</taxon>
        <taxon>Mycosphaerellaceae</taxon>
        <taxon>Cercospora</taxon>
    </lineage>
</organism>
<dbReference type="PROSITE" id="PS00217">
    <property type="entry name" value="SUGAR_TRANSPORT_2"/>
    <property type="match status" value="1"/>
</dbReference>
<feature type="transmembrane region" description="Helical" evidence="7">
    <location>
        <begin position="145"/>
        <end position="165"/>
    </location>
</feature>
<dbReference type="PROSITE" id="PS50850">
    <property type="entry name" value="MFS"/>
    <property type="match status" value="1"/>
</dbReference>
<dbReference type="PRINTS" id="PR00171">
    <property type="entry name" value="SUGRTRNSPORT"/>
</dbReference>
<feature type="transmembrane region" description="Helical" evidence="7">
    <location>
        <begin position="309"/>
        <end position="326"/>
    </location>
</feature>
<dbReference type="SUPFAM" id="SSF103473">
    <property type="entry name" value="MFS general substrate transporter"/>
    <property type="match status" value="1"/>
</dbReference>
<feature type="transmembrane region" description="Helical" evidence="7">
    <location>
        <begin position="61"/>
        <end position="79"/>
    </location>
</feature>
<evidence type="ECO:0000256" key="7">
    <source>
        <dbReference type="SAM" id="Phobius"/>
    </source>
</evidence>
<feature type="transmembrane region" description="Helical" evidence="7">
    <location>
        <begin position="407"/>
        <end position="426"/>
    </location>
</feature>
<keyword evidence="10" id="KW-1185">Reference proteome</keyword>
<evidence type="ECO:0000256" key="4">
    <source>
        <dbReference type="ARBA" id="ARBA00022692"/>
    </source>
</evidence>
<keyword evidence="3" id="KW-0813">Transport</keyword>